<dbReference type="Pfam" id="PF00532">
    <property type="entry name" value="Peripla_BP_1"/>
    <property type="match status" value="1"/>
</dbReference>
<dbReference type="Proteomes" id="UP001162741">
    <property type="component" value="Chromosome"/>
</dbReference>
<evidence type="ECO:0000256" key="2">
    <source>
        <dbReference type="ARBA" id="ARBA00023125"/>
    </source>
</evidence>
<protein>
    <submittedName>
        <fullName evidence="5">LacI family transcriptional regulator</fullName>
    </submittedName>
</protein>
<proteinExistence type="predicted"/>
<keyword evidence="6" id="KW-1185">Reference proteome</keyword>
<dbReference type="EMBL" id="CP107006">
    <property type="protein sequence ID" value="UYQ91885.1"/>
    <property type="molecule type" value="Genomic_DNA"/>
</dbReference>
<dbReference type="Gene3D" id="3.40.50.2300">
    <property type="match status" value="2"/>
</dbReference>
<dbReference type="InterPro" id="IPR010982">
    <property type="entry name" value="Lambda_DNA-bd_dom_sf"/>
</dbReference>
<dbReference type="CDD" id="cd01392">
    <property type="entry name" value="HTH_LacI"/>
    <property type="match status" value="1"/>
</dbReference>
<evidence type="ECO:0000256" key="1">
    <source>
        <dbReference type="ARBA" id="ARBA00023015"/>
    </source>
</evidence>
<accession>A0ABY6IX69</accession>
<reference evidence="5" key="1">
    <citation type="submission" date="2022-10" db="EMBL/GenBank/DDBJ databases">
        <title>Chitinophaga sp. nov., isolated from soil.</title>
        <authorList>
            <person name="Jeon C.O."/>
        </authorList>
    </citation>
    <scope>NUCLEOTIDE SEQUENCE</scope>
    <source>
        <strain evidence="5">R8</strain>
    </source>
</reference>
<dbReference type="Pfam" id="PF00356">
    <property type="entry name" value="LacI"/>
    <property type="match status" value="1"/>
</dbReference>
<evidence type="ECO:0000313" key="5">
    <source>
        <dbReference type="EMBL" id="UYQ91885.1"/>
    </source>
</evidence>
<dbReference type="CDD" id="cd06267">
    <property type="entry name" value="PBP1_LacI_sugar_binding-like"/>
    <property type="match status" value="1"/>
</dbReference>
<keyword evidence="1" id="KW-0805">Transcription regulation</keyword>
<name>A0ABY6IX69_9BACT</name>
<dbReference type="PROSITE" id="PS50932">
    <property type="entry name" value="HTH_LACI_2"/>
    <property type="match status" value="1"/>
</dbReference>
<dbReference type="RefSeq" id="WP_264280245.1">
    <property type="nucleotide sequence ID" value="NZ_CP107006.1"/>
</dbReference>
<keyword evidence="3" id="KW-0804">Transcription</keyword>
<dbReference type="SUPFAM" id="SSF53822">
    <property type="entry name" value="Periplasmic binding protein-like I"/>
    <property type="match status" value="1"/>
</dbReference>
<dbReference type="PANTHER" id="PTHR30146">
    <property type="entry name" value="LACI-RELATED TRANSCRIPTIONAL REPRESSOR"/>
    <property type="match status" value="1"/>
</dbReference>
<evidence type="ECO:0000313" key="6">
    <source>
        <dbReference type="Proteomes" id="UP001162741"/>
    </source>
</evidence>
<dbReference type="InterPro" id="IPR000843">
    <property type="entry name" value="HTH_LacI"/>
</dbReference>
<evidence type="ECO:0000259" key="4">
    <source>
        <dbReference type="PROSITE" id="PS50932"/>
    </source>
</evidence>
<feature type="domain" description="HTH lacI-type" evidence="4">
    <location>
        <begin position="6"/>
        <end position="60"/>
    </location>
</feature>
<dbReference type="InterPro" id="IPR028082">
    <property type="entry name" value="Peripla_BP_I"/>
</dbReference>
<dbReference type="SUPFAM" id="SSF47413">
    <property type="entry name" value="lambda repressor-like DNA-binding domains"/>
    <property type="match status" value="1"/>
</dbReference>
<organism evidence="5 6">
    <name type="scientific">Chitinophaga horti</name>
    <dbReference type="NCBI Taxonomy" id="2920382"/>
    <lineage>
        <taxon>Bacteria</taxon>
        <taxon>Pseudomonadati</taxon>
        <taxon>Bacteroidota</taxon>
        <taxon>Chitinophagia</taxon>
        <taxon>Chitinophagales</taxon>
        <taxon>Chitinophagaceae</taxon>
        <taxon>Chitinophaga</taxon>
    </lineage>
</organism>
<dbReference type="InterPro" id="IPR001761">
    <property type="entry name" value="Peripla_BP/Lac1_sug-bd_dom"/>
</dbReference>
<keyword evidence="2" id="KW-0238">DNA-binding</keyword>
<dbReference type="SMART" id="SM00354">
    <property type="entry name" value="HTH_LACI"/>
    <property type="match status" value="1"/>
</dbReference>
<dbReference type="PANTHER" id="PTHR30146:SF109">
    <property type="entry name" value="HTH-TYPE TRANSCRIPTIONAL REGULATOR GALS"/>
    <property type="match status" value="1"/>
</dbReference>
<sequence length="338" mass="38483">MEKKAPTIKEMARTLGISISAVSKALNNHPSIGLYTKERVARLAQKLNYVPNQAAIYFKQKKTCTIGVILPHLTDHFYTSILCGAETEAMQNGYNLIMCQSYDSLAREKELVAFMQKNRVDGVLVASSKETINYNHFQALESWNIPVVHMARQPKQYDCHSVISNVRDGARQAVNYFIEQGHRRIAHLNGPETMATSRERHSGYLDAHRAHQLPIHPELVQQTDFSRERNKQIVDSWMQQDEFPTAILAFKDLIVLEIMSLLKQYYPDKKEQVAVIGFGNHQLLQYMDHPPCASIEEQPAMIGQRATSLLLELMQLPGEQRSTSTTALDCKLVTYERP</sequence>
<gene>
    <name evidence="5" type="ORF">MKQ68_17500</name>
</gene>
<evidence type="ECO:0000256" key="3">
    <source>
        <dbReference type="ARBA" id="ARBA00023163"/>
    </source>
</evidence>
<dbReference type="Gene3D" id="1.10.260.40">
    <property type="entry name" value="lambda repressor-like DNA-binding domains"/>
    <property type="match status" value="1"/>
</dbReference>